<dbReference type="Pfam" id="PF26002">
    <property type="entry name" value="Beta-barrel_AprE"/>
    <property type="match status" value="1"/>
</dbReference>
<reference evidence="2 3" key="1">
    <citation type="submission" date="2014-03" db="EMBL/GenBank/DDBJ databases">
        <title>The draft genome sequence of Thalassospira alkalitolerans JCM 18968.</title>
        <authorList>
            <person name="Lai Q."/>
            <person name="Shao Z."/>
        </authorList>
    </citation>
    <scope>NUCLEOTIDE SEQUENCE [LARGE SCALE GENOMIC DNA]</scope>
    <source>
        <strain evidence="2 3">JCM 18968</strain>
    </source>
</reference>
<dbReference type="PRINTS" id="PR01490">
    <property type="entry name" value="RTXTOXIND"/>
</dbReference>
<sequence>MIDVSPDAVVDEKPGPVYLEKVELAQQYLTVHGREAPLQPGMTVTANIRTGERRLLEYVLGPMLRYRDESLRER</sequence>
<keyword evidence="3" id="KW-1185">Reference proteome</keyword>
<proteinExistence type="predicted"/>
<name>A0A1Y2L8A8_9PROT</name>
<dbReference type="STRING" id="1293890.TALK_17780"/>
<gene>
    <name evidence="2" type="ORF">TALK_17780</name>
</gene>
<organism evidence="2 3">
    <name type="scientific">Thalassospira alkalitolerans</name>
    <dbReference type="NCBI Taxonomy" id="1293890"/>
    <lineage>
        <taxon>Bacteria</taxon>
        <taxon>Pseudomonadati</taxon>
        <taxon>Pseudomonadota</taxon>
        <taxon>Alphaproteobacteria</taxon>
        <taxon>Rhodospirillales</taxon>
        <taxon>Thalassospiraceae</taxon>
        <taxon>Thalassospira</taxon>
    </lineage>
</organism>
<evidence type="ECO:0000313" key="3">
    <source>
        <dbReference type="Proteomes" id="UP000193396"/>
    </source>
</evidence>
<dbReference type="PROSITE" id="PS00543">
    <property type="entry name" value="HLYD_FAMILY"/>
    <property type="match status" value="1"/>
</dbReference>
<protein>
    <submittedName>
        <fullName evidence="2">Leukotoxin secretion protein D</fullName>
    </submittedName>
</protein>
<accession>A0A1Y2L8A8</accession>
<dbReference type="InterPro" id="IPR006144">
    <property type="entry name" value="Secretion_HlyD_CS"/>
</dbReference>
<dbReference type="GO" id="GO:0009306">
    <property type="term" value="P:protein secretion"/>
    <property type="evidence" value="ECO:0007669"/>
    <property type="project" value="InterPro"/>
</dbReference>
<dbReference type="GO" id="GO:0016020">
    <property type="term" value="C:membrane"/>
    <property type="evidence" value="ECO:0007669"/>
    <property type="project" value="InterPro"/>
</dbReference>
<dbReference type="InterPro" id="IPR058982">
    <property type="entry name" value="Beta-barrel_AprE"/>
</dbReference>
<comment type="caution">
    <text evidence="2">The sequence shown here is derived from an EMBL/GenBank/DDBJ whole genome shotgun (WGS) entry which is preliminary data.</text>
</comment>
<dbReference type="Proteomes" id="UP000193396">
    <property type="component" value="Unassembled WGS sequence"/>
</dbReference>
<evidence type="ECO:0000259" key="1">
    <source>
        <dbReference type="Pfam" id="PF26002"/>
    </source>
</evidence>
<feature type="domain" description="AprE-like beta-barrel" evidence="1">
    <location>
        <begin position="2"/>
        <end position="51"/>
    </location>
</feature>
<dbReference type="EMBL" id="JFKB01000015">
    <property type="protein sequence ID" value="OSQ45315.1"/>
    <property type="molecule type" value="Genomic_DNA"/>
</dbReference>
<dbReference type="AlphaFoldDB" id="A0A1Y2L8A8"/>
<evidence type="ECO:0000313" key="2">
    <source>
        <dbReference type="EMBL" id="OSQ45315.1"/>
    </source>
</evidence>